<dbReference type="AlphaFoldDB" id="A0A6M3K0T5"/>
<evidence type="ECO:0000313" key="1">
    <source>
        <dbReference type="EMBL" id="QJA75714.1"/>
    </source>
</evidence>
<gene>
    <name evidence="1" type="ORF">MM415A01720_0012</name>
</gene>
<dbReference type="EMBL" id="MT142180">
    <property type="protein sequence ID" value="QJA75714.1"/>
    <property type="molecule type" value="Genomic_DNA"/>
</dbReference>
<name>A0A6M3K0T5_9ZZZZ</name>
<organism evidence="1">
    <name type="scientific">viral metagenome</name>
    <dbReference type="NCBI Taxonomy" id="1070528"/>
    <lineage>
        <taxon>unclassified sequences</taxon>
        <taxon>metagenomes</taxon>
        <taxon>organismal metagenomes</taxon>
    </lineage>
</organism>
<proteinExistence type="predicted"/>
<sequence>MPAPPHKGETQDSFISRCMSHLITKEGKSKDQAAGQCFGMYKQAHKINTKASKALRKARHT</sequence>
<protein>
    <submittedName>
        <fullName evidence="1">Uncharacterized protein</fullName>
    </submittedName>
</protein>
<accession>A0A6M3K0T5</accession>
<reference evidence="1" key="1">
    <citation type="submission" date="2020-03" db="EMBL/GenBank/DDBJ databases">
        <title>The deep terrestrial virosphere.</title>
        <authorList>
            <person name="Holmfeldt K."/>
            <person name="Nilsson E."/>
            <person name="Simone D."/>
            <person name="Lopez-Fernandez M."/>
            <person name="Wu X."/>
            <person name="de Brujin I."/>
            <person name="Lundin D."/>
            <person name="Andersson A."/>
            <person name="Bertilsson S."/>
            <person name="Dopson M."/>
        </authorList>
    </citation>
    <scope>NUCLEOTIDE SEQUENCE</scope>
    <source>
        <strain evidence="1">MM415A01720</strain>
    </source>
</reference>